<feature type="transmembrane region" description="Helical" evidence="2">
    <location>
        <begin position="346"/>
        <end position="365"/>
    </location>
</feature>
<dbReference type="Pfam" id="PF01757">
    <property type="entry name" value="Acyl_transf_3"/>
    <property type="match status" value="1"/>
</dbReference>
<dbReference type="Proteomes" id="UP000294829">
    <property type="component" value="Unassembled WGS sequence"/>
</dbReference>
<comment type="caution">
    <text evidence="5">The sequence shown here is derived from an EMBL/GenBank/DDBJ whole genome shotgun (WGS) entry which is preliminary data.</text>
</comment>
<evidence type="ECO:0000256" key="2">
    <source>
        <dbReference type="SAM" id="Phobius"/>
    </source>
</evidence>
<protein>
    <submittedName>
        <fullName evidence="5">Acyltransferase</fullName>
    </submittedName>
</protein>
<dbReference type="InterPro" id="IPR050879">
    <property type="entry name" value="Acyltransferase_3"/>
</dbReference>
<feature type="transmembrane region" description="Helical" evidence="2">
    <location>
        <begin position="312"/>
        <end position="334"/>
    </location>
</feature>
<keyword evidence="5" id="KW-0808">Transferase</keyword>
<name>A0A4R5VX03_9BURK</name>
<keyword evidence="2" id="KW-0812">Transmembrane</keyword>
<dbReference type="OrthoDB" id="9814807at2"/>
<dbReference type="AlphaFoldDB" id="A0A4R5VX03"/>
<evidence type="ECO:0000313" key="6">
    <source>
        <dbReference type="Proteomes" id="UP000294829"/>
    </source>
</evidence>
<reference evidence="5 6" key="1">
    <citation type="submission" date="2019-03" db="EMBL/GenBank/DDBJ databases">
        <title>Sapientia aquatica gen. nov., sp. nov., isolated from a crater lake.</title>
        <authorList>
            <person name="Felfoldi T."/>
            <person name="Szabo A."/>
            <person name="Toth E."/>
            <person name="Schumann P."/>
            <person name="Keki Z."/>
            <person name="Marialigeti K."/>
            <person name="Mathe I."/>
        </authorList>
    </citation>
    <scope>NUCLEOTIDE SEQUENCE [LARGE SCALE GENOMIC DNA]</scope>
    <source>
        <strain evidence="5 6">SA-152</strain>
    </source>
</reference>
<dbReference type="GO" id="GO:0009103">
    <property type="term" value="P:lipopolysaccharide biosynthetic process"/>
    <property type="evidence" value="ECO:0007669"/>
    <property type="project" value="TreeGrafter"/>
</dbReference>
<organism evidence="5 6">
    <name type="scientific">Sapientia aquatica</name>
    <dbReference type="NCBI Taxonomy" id="1549640"/>
    <lineage>
        <taxon>Bacteria</taxon>
        <taxon>Pseudomonadati</taxon>
        <taxon>Pseudomonadota</taxon>
        <taxon>Betaproteobacteria</taxon>
        <taxon>Burkholderiales</taxon>
        <taxon>Oxalobacteraceae</taxon>
        <taxon>Sapientia</taxon>
    </lineage>
</organism>
<dbReference type="EMBL" id="SMYL01000008">
    <property type="protein sequence ID" value="TDK63703.1"/>
    <property type="molecule type" value="Genomic_DNA"/>
</dbReference>
<dbReference type="GO" id="GO:0016747">
    <property type="term" value="F:acyltransferase activity, transferring groups other than amino-acyl groups"/>
    <property type="evidence" value="ECO:0007669"/>
    <property type="project" value="InterPro"/>
</dbReference>
<dbReference type="PANTHER" id="PTHR23028">
    <property type="entry name" value="ACETYLTRANSFERASE"/>
    <property type="match status" value="1"/>
</dbReference>
<feature type="transmembrane region" description="Helical" evidence="2">
    <location>
        <begin position="226"/>
        <end position="242"/>
    </location>
</feature>
<accession>A0A4R5VX03</accession>
<feature type="transmembrane region" description="Helical" evidence="2">
    <location>
        <begin position="78"/>
        <end position="97"/>
    </location>
</feature>
<evidence type="ECO:0000259" key="4">
    <source>
        <dbReference type="Pfam" id="PF19040"/>
    </source>
</evidence>
<evidence type="ECO:0000313" key="5">
    <source>
        <dbReference type="EMBL" id="TDK63703.1"/>
    </source>
</evidence>
<feature type="transmembrane region" description="Helical" evidence="2">
    <location>
        <begin position="169"/>
        <end position="187"/>
    </location>
</feature>
<dbReference type="Pfam" id="PF19040">
    <property type="entry name" value="SGNH"/>
    <property type="match status" value="1"/>
</dbReference>
<feature type="transmembrane region" description="Helical" evidence="2">
    <location>
        <begin position="38"/>
        <end position="58"/>
    </location>
</feature>
<feature type="region of interest" description="Disordered" evidence="1">
    <location>
        <begin position="662"/>
        <end position="686"/>
    </location>
</feature>
<dbReference type="InterPro" id="IPR002656">
    <property type="entry name" value="Acyl_transf_3_dom"/>
</dbReference>
<feature type="transmembrane region" description="Helical" evidence="2">
    <location>
        <begin position="15"/>
        <end position="31"/>
    </location>
</feature>
<keyword evidence="2" id="KW-0472">Membrane</keyword>
<dbReference type="GO" id="GO:0016020">
    <property type="term" value="C:membrane"/>
    <property type="evidence" value="ECO:0007669"/>
    <property type="project" value="TreeGrafter"/>
</dbReference>
<evidence type="ECO:0000259" key="3">
    <source>
        <dbReference type="Pfam" id="PF01757"/>
    </source>
</evidence>
<keyword evidence="2" id="KW-1133">Transmembrane helix</keyword>
<feature type="transmembrane region" description="Helical" evidence="2">
    <location>
        <begin position="193"/>
        <end position="214"/>
    </location>
</feature>
<sequence length="686" mass="77070">MGSDLNIFYRKDIDGLRALAVLLVIICHAGFKSFSGGFIGVDIFFVISGFVVTNSITASLEQGRFRFSEFYVRRAKRLVPALYTVMLVTLAFGILLLVPDAAYSIMKNIGAVTIFSSNIYISSLIGYFDPSAENMPLLHTWSLSVEEQFYLVLPLLLFLLRRQSDRSKILIDSAILIGSLSASQWAVSVGSPGSYYLFQFRIFEFMLGVIATRISFSLSNSRNNDVVLLLGVAIIFACALTMDALTPFPGLAALLPCLGAVTIILSCQKSPVGQIIFGNRSSVMLGKLSYSLYLWHWPVFFAFRHFDLKSAWAMFGAIIVSLVLTVFTFLYIEQPLRQMKMSLKKAALLFIGMPFLLVVCLTATGKLTHNFLFLYPPKFQEIYKVLAVSRHDNRSTFAQKELPLPAKDVFGNPLGITDAVIWGDSHALSFRNFFDALGKEYNVAMFDMSWPGCPPVYFSEALAIPGSGKNIPPNATICKTNNDLVMKYILFHSEIKIVFISSRWLTFKDDWIKFDEIHPIFSTEQVKKSLFETVKVLQASGKKIVFIDDLPEIPKSLKDCVISRDTWFGKNNSCSMQADDALRPYNAYIAPVMADLQSQFSAVTVLHTYDVLCDLNWCHTDISGHQIYQVDDVNHLALTAGPIFYKAYREKHPLELDQLFHRRSTSQPLEKNDNTDRPIASNAEQL</sequence>
<gene>
    <name evidence="5" type="ORF">E2I14_14100</name>
</gene>
<feature type="domain" description="SGNH" evidence="4">
    <location>
        <begin position="409"/>
        <end position="638"/>
    </location>
</feature>
<dbReference type="PANTHER" id="PTHR23028:SF53">
    <property type="entry name" value="ACYL_TRANSF_3 DOMAIN-CONTAINING PROTEIN"/>
    <property type="match status" value="1"/>
</dbReference>
<keyword evidence="6" id="KW-1185">Reference proteome</keyword>
<feature type="domain" description="Acyltransferase 3" evidence="3">
    <location>
        <begin position="11"/>
        <end position="327"/>
    </location>
</feature>
<evidence type="ECO:0000256" key="1">
    <source>
        <dbReference type="SAM" id="MobiDB-lite"/>
    </source>
</evidence>
<keyword evidence="5" id="KW-0012">Acyltransferase</keyword>
<proteinExistence type="predicted"/>
<dbReference type="InterPro" id="IPR043968">
    <property type="entry name" value="SGNH"/>
</dbReference>
<feature type="transmembrane region" description="Helical" evidence="2">
    <location>
        <begin position="109"/>
        <end position="128"/>
    </location>
</feature>